<dbReference type="PANTHER" id="PTHR38436">
    <property type="entry name" value="POLYKETIDE CYCLASE SNOAL-LIKE DOMAIN"/>
    <property type="match status" value="1"/>
</dbReference>
<comment type="caution">
    <text evidence="1">The sequence shown here is derived from an EMBL/GenBank/DDBJ whole genome shotgun (WGS) entry which is preliminary data.</text>
</comment>
<sequence>MVTTTRENKDVVRHYIEDAWNEAALDLVEDLIAAEAPHHDPTLSDRPDGPAGRKQSIQVYHTACPDVHISIEEMVAEDDLVAVRWTGRGTHEGELMGIEPTGTEIEITGMSINRMNEGQIAETWEVYDTHGMLQQIGVLPKQPTG</sequence>
<protein>
    <submittedName>
        <fullName evidence="1">Ester cyclase</fullName>
    </submittedName>
</protein>
<dbReference type="Pfam" id="PF07366">
    <property type="entry name" value="SnoaL"/>
    <property type="match status" value="1"/>
</dbReference>
<dbReference type="InterPro" id="IPR032710">
    <property type="entry name" value="NTF2-like_dom_sf"/>
</dbReference>
<accession>A0AAW4PKQ0</accession>
<dbReference type="EMBL" id="RKLT01000033">
    <property type="protein sequence ID" value="MBX0297940.1"/>
    <property type="molecule type" value="Genomic_DNA"/>
</dbReference>
<dbReference type="RefSeq" id="WP_220582522.1">
    <property type="nucleotide sequence ID" value="NZ_RKLT01000033.1"/>
</dbReference>
<dbReference type="Gene3D" id="3.10.450.50">
    <property type="match status" value="1"/>
</dbReference>
<gene>
    <name evidence="1" type="ORF">EGH23_24040</name>
</gene>
<dbReference type="AlphaFoldDB" id="A0AAW4PKQ0"/>
<dbReference type="SUPFAM" id="SSF54427">
    <property type="entry name" value="NTF2-like"/>
    <property type="match status" value="1"/>
</dbReference>
<organism evidence="1 2">
    <name type="scientific">Haloarcula nitratireducens</name>
    <dbReference type="NCBI Taxonomy" id="2487749"/>
    <lineage>
        <taxon>Archaea</taxon>
        <taxon>Methanobacteriati</taxon>
        <taxon>Methanobacteriota</taxon>
        <taxon>Stenosarchaea group</taxon>
        <taxon>Halobacteria</taxon>
        <taxon>Halobacteriales</taxon>
        <taxon>Haloarculaceae</taxon>
        <taxon>Haloarcula</taxon>
    </lineage>
</organism>
<reference evidence="1 2" key="1">
    <citation type="submission" date="2021-06" db="EMBL/GenBank/DDBJ databases">
        <title>Halomicroarcula sp. a new haloarchaeum isolated from saline soil.</title>
        <authorList>
            <person name="Duran-Viseras A."/>
            <person name="Sanchez-Porro C."/>
            <person name="Ventosa A."/>
        </authorList>
    </citation>
    <scope>NUCLEOTIDE SEQUENCE [LARGE SCALE GENOMIC DNA]</scope>
    <source>
        <strain evidence="1 2">F27</strain>
    </source>
</reference>
<dbReference type="InterPro" id="IPR009959">
    <property type="entry name" value="Cyclase_SnoaL-like"/>
</dbReference>
<name>A0AAW4PKQ0_9EURY</name>
<evidence type="ECO:0000313" key="1">
    <source>
        <dbReference type="EMBL" id="MBX0297940.1"/>
    </source>
</evidence>
<evidence type="ECO:0000313" key="2">
    <source>
        <dbReference type="Proteomes" id="UP001430455"/>
    </source>
</evidence>
<dbReference type="GO" id="GO:0030638">
    <property type="term" value="P:polyketide metabolic process"/>
    <property type="evidence" value="ECO:0007669"/>
    <property type="project" value="InterPro"/>
</dbReference>
<proteinExistence type="predicted"/>
<dbReference type="Proteomes" id="UP001430455">
    <property type="component" value="Unassembled WGS sequence"/>
</dbReference>
<dbReference type="PANTHER" id="PTHR38436:SF1">
    <property type="entry name" value="ESTER CYCLASE"/>
    <property type="match status" value="1"/>
</dbReference>
<keyword evidence="2" id="KW-1185">Reference proteome</keyword>